<dbReference type="Gene3D" id="2.60.40.1880">
    <property type="entry name" value="Invasion associated locus B (IalB) protein"/>
    <property type="match status" value="1"/>
</dbReference>
<gene>
    <name evidence="3" type="ORF">PPNSA23_25020</name>
</gene>
<dbReference type="Proteomes" id="UP001628091">
    <property type="component" value="Unassembled WGS sequence"/>
</dbReference>
<keyword evidence="2" id="KW-0732">Signal</keyword>
<proteinExistence type="predicted"/>
<accession>A0ABQ0H0V4</accession>
<name>A0ABQ0H0V4_9HYPH</name>
<dbReference type="InterPro" id="IPR009560">
    <property type="entry name" value="DUF1176"/>
</dbReference>
<dbReference type="Pfam" id="PF06674">
    <property type="entry name" value="DUF1176"/>
    <property type="match status" value="1"/>
</dbReference>
<evidence type="ECO:0000313" key="4">
    <source>
        <dbReference type="Proteomes" id="UP001628091"/>
    </source>
</evidence>
<evidence type="ECO:0000256" key="1">
    <source>
        <dbReference type="SAM" id="MobiDB-lite"/>
    </source>
</evidence>
<dbReference type="InterPro" id="IPR038696">
    <property type="entry name" value="IalB_sf"/>
</dbReference>
<dbReference type="EMBL" id="BAAFZP010000001">
    <property type="protein sequence ID" value="GAB1582559.1"/>
    <property type="molecule type" value="Genomic_DNA"/>
</dbReference>
<organism evidence="3 4">
    <name type="scientific">Phyllobacterium phragmitis</name>
    <dbReference type="NCBI Taxonomy" id="2670329"/>
    <lineage>
        <taxon>Bacteria</taxon>
        <taxon>Pseudomonadati</taxon>
        <taxon>Pseudomonadota</taxon>
        <taxon>Alphaproteobacteria</taxon>
        <taxon>Hyphomicrobiales</taxon>
        <taxon>Phyllobacteriaceae</taxon>
        <taxon>Phyllobacterium</taxon>
    </lineage>
</organism>
<feature type="signal peptide" evidence="2">
    <location>
        <begin position="1"/>
        <end position="31"/>
    </location>
</feature>
<sequence length="355" mass="37646">MIPDKIRFMRIAPAALVAAVLATGVALPALAAYKKVRDVSVNCDFVQTCTLSSWQNEVQGLYALSVERAAGPGTQPALVLGTAELAPQSTVGISVDGKQVLDIPVSAFTRNSESGEYRYADKADMAKLIDAMKAGSKAEVRLQTREGPLTADFSLAGFVGGLIFMDETQGRVGTVDALQSKGNKPPAPAPQVTAIDSFDKIPQPIRADFTGQNAACGDIDADRFATVGGFSAKIGDRMLLGLPCGAGGAYNQPYVFYQEQGGRVTPLALPVMGDEGPTTTAAAWNIDWNQETRTLTAFFRGRGLGDCGVYNVWKANETDEDGIAFVLMQSRSKGECDGNNAGGPENWPANWPLKK</sequence>
<dbReference type="RefSeq" id="WP_407865167.1">
    <property type="nucleotide sequence ID" value="NZ_BAAFZP010000001.1"/>
</dbReference>
<protein>
    <submittedName>
        <fullName evidence="3">DUF1176 domain-containing protein</fullName>
    </submittedName>
</protein>
<reference evidence="3 4" key="1">
    <citation type="submission" date="2024-10" db="EMBL/GenBank/DDBJ databases">
        <title>Isolation, draft genome sequencing and identification of Phyllobacterium sp. NSA23, isolated from leaf soil.</title>
        <authorList>
            <person name="Akita H."/>
        </authorList>
    </citation>
    <scope>NUCLEOTIDE SEQUENCE [LARGE SCALE GENOMIC DNA]</scope>
    <source>
        <strain evidence="3 4">NSA23</strain>
    </source>
</reference>
<keyword evidence="4" id="KW-1185">Reference proteome</keyword>
<comment type="caution">
    <text evidence="3">The sequence shown here is derived from an EMBL/GenBank/DDBJ whole genome shotgun (WGS) entry which is preliminary data.</text>
</comment>
<feature type="chain" id="PRO_5046337267" evidence="2">
    <location>
        <begin position="32"/>
        <end position="355"/>
    </location>
</feature>
<evidence type="ECO:0000256" key="2">
    <source>
        <dbReference type="SAM" id="SignalP"/>
    </source>
</evidence>
<evidence type="ECO:0000313" key="3">
    <source>
        <dbReference type="EMBL" id="GAB1582559.1"/>
    </source>
</evidence>
<feature type="region of interest" description="Disordered" evidence="1">
    <location>
        <begin position="335"/>
        <end position="355"/>
    </location>
</feature>